<dbReference type="OrthoDB" id="1082574at2"/>
<evidence type="ECO:0000256" key="4">
    <source>
        <dbReference type="ARBA" id="ARBA00023118"/>
    </source>
</evidence>
<protein>
    <recommendedName>
        <fullName evidence="5">cGAS/DncV-like nucleotidyltransferase C-terminal helical domain-containing protein</fullName>
    </recommendedName>
</protein>
<evidence type="ECO:0000259" key="5">
    <source>
        <dbReference type="Pfam" id="PF26305"/>
    </source>
</evidence>
<sequence length="362" mass="40549">MSKDIKRRLSDLRSRRQANFTAMDSIVENSVSMESFEARSTGEWARYALGIMQEVAPQYTATTIAEGERVKNQIKNRISTSVSFEYQGSVPLNVHIRGASDIDILVLLRGYLTYDSSGVEAKKYLGWSGPSGIDQLAYLRSELEDGLEAAFPEAEVDTSGDKAIGLSGGSLRRKVDVVPSHWHDSATYQASKDKKDREVRIFQKASQSTFNNRPFLHIDKVSEKDRRCNGGAKKIIRMLKNLKADSDTPSSIAVNSYEIAGLVYHFEDQPISLPVYRELALVAATRQQLDRMIANKHWTMGLDTPDGIRKIIDSEVKFNSLSLLRAEVNELAKNLAIELTCGTWITDSEAIRTLHESYVSDY</sequence>
<organism evidence="6 7">
    <name type="scientific">Aquipseudomonas alcaligenes</name>
    <name type="common">Pseudomonas alcaligenes</name>
    <dbReference type="NCBI Taxonomy" id="43263"/>
    <lineage>
        <taxon>Bacteria</taxon>
        <taxon>Pseudomonadati</taxon>
        <taxon>Pseudomonadota</taxon>
        <taxon>Gammaproteobacteria</taxon>
        <taxon>Pseudomonadales</taxon>
        <taxon>Pseudomonadaceae</taxon>
        <taxon>Aquipseudomonas</taxon>
    </lineage>
</organism>
<dbReference type="Pfam" id="PF26305">
    <property type="entry name" value="CD_NTase_C"/>
    <property type="match status" value="1"/>
</dbReference>
<dbReference type="RefSeq" id="WP_110680735.1">
    <property type="nucleotide sequence ID" value="NZ_QJRX01000001.1"/>
</dbReference>
<keyword evidence="2" id="KW-0548">Nucleotidyltransferase</keyword>
<feature type="domain" description="cGAS/DncV-like nucleotidyltransferase C-terminal helical" evidence="5">
    <location>
        <begin position="220"/>
        <end position="319"/>
    </location>
</feature>
<dbReference type="EMBL" id="QJRX01000001">
    <property type="protein sequence ID" value="PYC29594.1"/>
    <property type="molecule type" value="Genomic_DNA"/>
</dbReference>
<dbReference type="Proteomes" id="UP000248146">
    <property type="component" value="Unassembled WGS sequence"/>
</dbReference>
<comment type="caution">
    <text evidence="6">The sequence shown here is derived from an EMBL/GenBank/DDBJ whole genome shotgun (WGS) entry which is preliminary data.</text>
</comment>
<reference evidence="6 7" key="1">
    <citation type="submission" date="2018-06" db="EMBL/GenBank/DDBJ databases">
        <title>Pseudomonas diversity within urban Lake Michigan freshwaters.</title>
        <authorList>
            <person name="Batrich M."/>
            <person name="Hatzopoulos T."/>
            <person name="Putonti C."/>
        </authorList>
    </citation>
    <scope>NUCLEOTIDE SEQUENCE [LARGE SCALE GENOMIC DNA]</scope>
    <source>
        <strain evidence="6 7">MB-090714</strain>
    </source>
</reference>
<keyword evidence="3" id="KW-0547">Nucleotide-binding</keyword>
<gene>
    <name evidence="6" type="ORF">DMO17_02545</name>
</gene>
<proteinExistence type="predicted"/>
<accession>A0A2V4LFZ7</accession>
<dbReference type="AlphaFoldDB" id="A0A2V4LFZ7"/>
<evidence type="ECO:0000256" key="2">
    <source>
        <dbReference type="ARBA" id="ARBA00022695"/>
    </source>
</evidence>
<dbReference type="InterPro" id="IPR058909">
    <property type="entry name" value="CD_NTase_C"/>
</dbReference>
<evidence type="ECO:0000313" key="6">
    <source>
        <dbReference type="EMBL" id="PYC29594.1"/>
    </source>
</evidence>
<name>A0A2V4LFZ7_AQUAC</name>
<evidence type="ECO:0000256" key="3">
    <source>
        <dbReference type="ARBA" id="ARBA00022741"/>
    </source>
</evidence>
<evidence type="ECO:0000256" key="1">
    <source>
        <dbReference type="ARBA" id="ARBA00022679"/>
    </source>
</evidence>
<evidence type="ECO:0000313" key="7">
    <source>
        <dbReference type="Proteomes" id="UP000248146"/>
    </source>
</evidence>
<keyword evidence="4" id="KW-0051">Antiviral defense</keyword>
<keyword evidence="1" id="KW-0808">Transferase</keyword>